<comment type="caution">
    <text evidence="1">The sequence shown here is derived from an EMBL/GenBank/DDBJ whole genome shotgun (WGS) entry which is preliminary data.</text>
</comment>
<sequence>MLFDTIVSWPARSPDLTPLDIFLWGCMKEKVYQTEIASREELIAKINKAAMEIRQHGLDNVQREVRWCAEVCVRARGGHFEHLL</sequence>
<organism evidence="1 2">
    <name type="scientific">Periplaneta americana</name>
    <name type="common">American cockroach</name>
    <name type="synonym">Blatta americana</name>
    <dbReference type="NCBI Taxonomy" id="6978"/>
    <lineage>
        <taxon>Eukaryota</taxon>
        <taxon>Metazoa</taxon>
        <taxon>Ecdysozoa</taxon>
        <taxon>Arthropoda</taxon>
        <taxon>Hexapoda</taxon>
        <taxon>Insecta</taxon>
        <taxon>Pterygota</taxon>
        <taxon>Neoptera</taxon>
        <taxon>Polyneoptera</taxon>
        <taxon>Dictyoptera</taxon>
        <taxon>Blattodea</taxon>
        <taxon>Blattoidea</taxon>
        <taxon>Blattidae</taxon>
        <taxon>Blattinae</taxon>
        <taxon>Periplaneta</taxon>
    </lineage>
</organism>
<dbReference type="Proteomes" id="UP001148838">
    <property type="component" value="Unassembled WGS sequence"/>
</dbReference>
<gene>
    <name evidence="1" type="ORF">ANN_06913</name>
</gene>
<proteinExistence type="predicted"/>
<evidence type="ECO:0000313" key="1">
    <source>
        <dbReference type="EMBL" id="KAJ4445114.1"/>
    </source>
</evidence>
<dbReference type="InterPro" id="IPR036397">
    <property type="entry name" value="RNaseH_sf"/>
</dbReference>
<protein>
    <submittedName>
        <fullName evidence="1">Uncharacterized protein</fullName>
    </submittedName>
</protein>
<dbReference type="PANTHER" id="PTHR47326:SF1">
    <property type="entry name" value="HTH PSQ-TYPE DOMAIN-CONTAINING PROTEIN"/>
    <property type="match status" value="1"/>
</dbReference>
<dbReference type="Gene3D" id="3.30.420.10">
    <property type="entry name" value="Ribonuclease H-like superfamily/Ribonuclease H"/>
    <property type="match status" value="1"/>
</dbReference>
<dbReference type="PANTHER" id="PTHR47326">
    <property type="entry name" value="TRANSPOSABLE ELEMENT TC3 TRANSPOSASE-LIKE PROTEIN"/>
    <property type="match status" value="1"/>
</dbReference>
<dbReference type="EMBL" id="JAJSOF020000011">
    <property type="protein sequence ID" value="KAJ4445114.1"/>
    <property type="molecule type" value="Genomic_DNA"/>
</dbReference>
<reference evidence="1 2" key="1">
    <citation type="journal article" date="2022" name="Allergy">
        <title>Genome assembly and annotation of Periplaneta americana reveal a comprehensive cockroach allergen profile.</title>
        <authorList>
            <person name="Wang L."/>
            <person name="Xiong Q."/>
            <person name="Saelim N."/>
            <person name="Wang L."/>
            <person name="Nong W."/>
            <person name="Wan A.T."/>
            <person name="Shi M."/>
            <person name="Liu X."/>
            <person name="Cao Q."/>
            <person name="Hui J.H.L."/>
            <person name="Sookrung N."/>
            <person name="Leung T.F."/>
            <person name="Tungtrongchitr A."/>
            <person name="Tsui S.K.W."/>
        </authorList>
    </citation>
    <scope>NUCLEOTIDE SEQUENCE [LARGE SCALE GENOMIC DNA]</scope>
    <source>
        <strain evidence="1">PWHHKU_190912</strain>
    </source>
</reference>
<keyword evidence="2" id="KW-1185">Reference proteome</keyword>
<evidence type="ECO:0000313" key="2">
    <source>
        <dbReference type="Proteomes" id="UP001148838"/>
    </source>
</evidence>
<accession>A0ABQ8TGT7</accession>
<name>A0ABQ8TGT7_PERAM</name>